<proteinExistence type="inferred from homology"/>
<keyword evidence="3 6" id="KW-0479">Metal-binding</keyword>
<dbReference type="PANTHER" id="PTHR43161:SF26">
    <property type="entry name" value="GALACTITOL 1-PHOSPHATE 5-DEHYDROGENASE"/>
    <property type="match status" value="1"/>
</dbReference>
<feature type="compositionally biased region" description="Polar residues" evidence="7">
    <location>
        <begin position="357"/>
        <end position="374"/>
    </location>
</feature>
<dbReference type="InterPro" id="IPR036291">
    <property type="entry name" value="NAD(P)-bd_dom_sf"/>
</dbReference>
<accession>A0A7G5EP12</accession>
<evidence type="ECO:0000256" key="5">
    <source>
        <dbReference type="ARBA" id="ARBA00023002"/>
    </source>
</evidence>
<evidence type="ECO:0000256" key="4">
    <source>
        <dbReference type="ARBA" id="ARBA00022833"/>
    </source>
</evidence>
<dbReference type="Gene3D" id="3.40.50.720">
    <property type="entry name" value="NAD(P)-binding Rossmann-like Domain"/>
    <property type="match status" value="1"/>
</dbReference>
<keyword evidence="4 6" id="KW-0862">Zinc</keyword>
<evidence type="ECO:0000313" key="9">
    <source>
        <dbReference type="EMBL" id="QMV75737.1"/>
    </source>
</evidence>
<organism evidence="9 10">
    <name type="scientific">Comamonas piscis</name>
    <dbReference type="NCBI Taxonomy" id="1562974"/>
    <lineage>
        <taxon>Bacteria</taxon>
        <taxon>Pseudomonadati</taxon>
        <taxon>Pseudomonadota</taxon>
        <taxon>Betaproteobacteria</taxon>
        <taxon>Burkholderiales</taxon>
        <taxon>Comamonadaceae</taxon>
        <taxon>Comamonas</taxon>
    </lineage>
</organism>
<evidence type="ECO:0000256" key="6">
    <source>
        <dbReference type="RuleBase" id="RU361277"/>
    </source>
</evidence>
<evidence type="ECO:0000256" key="7">
    <source>
        <dbReference type="SAM" id="MobiDB-lite"/>
    </source>
</evidence>
<name>A0A7G5EP12_9BURK</name>
<dbReference type="Proteomes" id="UP000515240">
    <property type="component" value="Chromosome"/>
</dbReference>
<dbReference type="InterPro" id="IPR002328">
    <property type="entry name" value="ADH_Zn_CS"/>
</dbReference>
<dbReference type="PROSITE" id="PS00059">
    <property type="entry name" value="ADH_ZINC"/>
    <property type="match status" value="1"/>
</dbReference>
<reference evidence="9 10" key="1">
    <citation type="journal article" date="2020" name="G3 (Bethesda)">
        <title>CeMbio - The Caenorhabditis elegans Microbiome Resource.</title>
        <authorList>
            <person name="Dirksen P."/>
            <person name="Assie A."/>
            <person name="Zimmermann J."/>
            <person name="Zhang F."/>
            <person name="Tietje A.M."/>
            <person name="Marsh S.A."/>
            <person name="Felix M.A."/>
            <person name="Shapira M."/>
            <person name="Kaleta C."/>
            <person name="Schulenburg H."/>
            <person name="Samuel B."/>
        </authorList>
    </citation>
    <scope>NUCLEOTIDE SEQUENCE [LARGE SCALE GENOMIC DNA]</scope>
    <source>
        <strain evidence="9 10">BIGb0172</strain>
    </source>
</reference>
<dbReference type="Pfam" id="PF08240">
    <property type="entry name" value="ADH_N"/>
    <property type="match status" value="1"/>
</dbReference>
<feature type="region of interest" description="Disordered" evidence="7">
    <location>
        <begin position="355"/>
        <end position="374"/>
    </location>
</feature>
<dbReference type="GO" id="GO:0008270">
    <property type="term" value="F:zinc ion binding"/>
    <property type="evidence" value="ECO:0007669"/>
    <property type="project" value="InterPro"/>
</dbReference>
<gene>
    <name evidence="9" type="ORF">HS961_11525</name>
</gene>
<comment type="similarity">
    <text evidence="2 6">Belongs to the zinc-containing alcohol dehydrogenase family.</text>
</comment>
<keyword evidence="5" id="KW-0560">Oxidoreductase</keyword>
<keyword evidence="10" id="KW-1185">Reference proteome</keyword>
<dbReference type="EMBL" id="CP058554">
    <property type="protein sequence ID" value="QMV75737.1"/>
    <property type="molecule type" value="Genomic_DNA"/>
</dbReference>
<dbReference type="GO" id="GO:0016616">
    <property type="term" value="F:oxidoreductase activity, acting on the CH-OH group of donors, NAD or NADP as acceptor"/>
    <property type="evidence" value="ECO:0007669"/>
    <property type="project" value="UniProtKB-ARBA"/>
</dbReference>
<evidence type="ECO:0000256" key="2">
    <source>
        <dbReference type="ARBA" id="ARBA00008072"/>
    </source>
</evidence>
<evidence type="ECO:0000313" key="10">
    <source>
        <dbReference type="Proteomes" id="UP000515240"/>
    </source>
</evidence>
<dbReference type="Pfam" id="PF00107">
    <property type="entry name" value="ADH_zinc_N"/>
    <property type="match status" value="1"/>
</dbReference>
<dbReference type="InterPro" id="IPR011032">
    <property type="entry name" value="GroES-like_sf"/>
</dbReference>
<dbReference type="InterPro" id="IPR020843">
    <property type="entry name" value="ER"/>
</dbReference>
<protein>
    <submittedName>
        <fullName evidence="9">2,3-butanediol dehydrogenase</fullName>
    </submittedName>
</protein>
<comment type="cofactor">
    <cofactor evidence="1 6">
        <name>Zn(2+)</name>
        <dbReference type="ChEBI" id="CHEBI:29105"/>
    </cofactor>
</comment>
<evidence type="ECO:0000259" key="8">
    <source>
        <dbReference type="SMART" id="SM00829"/>
    </source>
</evidence>
<dbReference type="SUPFAM" id="SSF51735">
    <property type="entry name" value="NAD(P)-binding Rossmann-fold domains"/>
    <property type="match status" value="1"/>
</dbReference>
<feature type="domain" description="Enoyl reductase (ER)" evidence="8">
    <location>
        <begin position="8"/>
        <end position="349"/>
    </location>
</feature>
<dbReference type="InterPro" id="IPR013154">
    <property type="entry name" value="ADH-like_N"/>
</dbReference>
<dbReference type="RefSeq" id="WP_182328232.1">
    <property type="nucleotide sequence ID" value="NZ_CP058554.1"/>
</dbReference>
<sequence length="374" mass="39286">MRALRWHGAKDLRLEEIAIPRPGPQEVRIAVAYCGICGSDLHEYESGPHAIPIDLPHTLSGRTAPLTLGHEFCGTVVEVGTGVSHLHIGDRVAVEPEYRCSQCAYCRGGSYNLCTGMGFAGLMGDGGMAEFAVVPSYMLHRLPDGVSLEQAAVLEPAAVALHALRRSALPTGGSCAIFGLGPIGLLLVMLAKLQGASTIVAVDVSTERLEMARQAGASHIIDANSQSADALRQTIASATEGLGVDVSFEAAGLQATFEGALRALRKGGNMVMVGLMPEARLEVFEAVNRELSLVASVGYRHVYEELMGLIETGQFDPISIVTKTVPLAQAISEGFAALLADRSQIKILVTPVDASSCGASDTSDTGVTQPRSQP</sequence>
<evidence type="ECO:0000256" key="3">
    <source>
        <dbReference type="ARBA" id="ARBA00022723"/>
    </source>
</evidence>
<dbReference type="Gene3D" id="3.90.180.10">
    <property type="entry name" value="Medium-chain alcohol dehydrogenases, catalytic domain"/>
    <property type="match status" value="1"/>
</dbReference>
<dbReference type="SUPFAM" id="SSF50129">
    <property type="entry name" value="GroES-like"/>
    <property type="match status" value="1"/>
</dbReference>
<dbReference type="PANTHER" id="PTHR43161">
    <property type="entry name" value="SORBITOL DEHYDROGENASE"/>
    <property type="match status" value="1"/>
</dbReference>
<dbReference type="AlphaFoldDB" id="A0A7G5EP12"/>
<dbReference type="SMART" id="SM00829">
    <property type="entry name" value="PKS_ER"/>
    <property type="match status" value="1"/>
</dbReference>
<dbReference type="CDD" id="cd08233">
    <property type="entry name" value="butanediol_DH_like"/>
    <property type="match status" value="1"/>
</dbReference>
<evidence type="ECO:0000256" key="1">
    <source>
        <dbReference type="ARBA" id="ARBA00001947"/>
    </source>
</evidence>
<dbReference type="InterPro" id="IPR013149">
    <property type="entry name" value="ADH-like_C"/>
</dbReference>
<dbReference type="KEGG" id="cpis:HS961_11525"/>